<dbReference type="Gene3D" id="2.40.10.500">
    <property type="match status" value="1"/>
</dbReference>
<dbReference type="InterPro" id="IPR001258">
    <property type="entry name" value="NHL_repeat"/>
</dbReference>
<keyword evidence="2" id="KW-0677">Repeat</keyword>
<gene>
    <name evidence="4" type="ORF">OXD698_LOCUS51502</name>
</gene>
<evidence type="ECO:0000256" key="2">
    <source>
        <dbReference type="ARBA" id="ARBA00022737"/>
    </source>
</evidence>
<name>A0A820P687_9BILA</name>
<dbReference type="PANTHER" id="PTHR10680">
    <property type="entry name" value="PEPTIDYL-GLYCINE ALPHA-AMIDATING MONOOXYGENASE"/>
    <property type="match status" value="1"/>
</dbReference>
<dbReference type="EMBL" id="CAJOAZ010026519">
    <property type="protein sequence ID" value="CAF4401828.1"/>
    <property type="molecule type" value="Genomic_DNA"/>
</dbReference>
<organism evidence="4 5">
    <name type="scientific">Adineta steineri</name>
    <dbReference type="NCBI Taxonomy" id="433720"/>
    <lineage>
        <taxon>Eukaryota</taxon>
        <taxon>Metazoa</taxon>
        <taxon>Spiralia</taxon>
        <taxon>Gnathifera</taxon>
        <taxon>Rotifera</taxon>
        <taxon>Eurotatoria</taxon>
        <taxon>Bdelloidea</taxon>
        <taxon>Adinetida</taxon>
        <taxon>Adinetidae</taxon>
        <taxon>Adineta</taxon>
    </lineage>
</organism>
<comment type="caution">
    <text evidence="4">The sequence shown here is derived from an EMBL/GenBank/DDBJ whole genome shotgun (WGS) entry which is preliminary data.</text>
</comment>
<evidence type="ECO:0000256" key="3">
    <source>
        <dbReference type="ARBA" id="ARBA00023180"/>
    </source>
</evidence>
<dbReference type="GO" id="GO:0005576">
    <property type="term" value="C:extracellular region"/>
    <property type="evidence" value="ECO:0007669"/>
    <property type="project" value="TreeGrafter"/>
</dbReference>
<proteinExistence type="predicted"/>
<reference evidence="4" key="1">
    <citation type="submission" date="2021-02" db="EMBL/GenBank/DDBJ databases">
        <authorList>
            <person name="Nowell W R."/>
        </authorList>
    </citation>
    <scope>NUCLEOTIDE SEQUENCE</scope>
</reference>
<dbReference type="Proteomes" id="UP000663844">
    <property type="component" value="Unassembled WGS sequence"/>
</dbReference>
<evidence type="ECO:0000313" key="4">
    <source>
        <dbReference type="EMBL" id="CAF4401828.1"/>
    </source>
</evidence>
<accession>A0A820P687</accession>
<dbReference type="AlphaFoldDB" id="A0A820P687"/>
<dbReference type="Gene3D" id="2.120.10.30">
    <property type="entry name" value="TolB, C-terminal domain"/>
    <property type="match status" value="1"/>
</dbReference>
<dbReference type="PANTHER" id="PTHR10680:SF14">
    <property type="entry name" value="PEPTIDYL-GLYCINE ALPHA-AMIDATING MONOOXYGENASE"/>
    <property type="match status" value="1"/>
</dbReference>
<keyword evidence="1" id="KW-0732">Signal</keyword>
<dbReference type="SUPFAM" id="SSF101898">
    <property type="entry name" value="NHL repeat"/>
    <property type="match status" value="1"/>
</dbReference>
<feature type="non-terminal residue" evidence="4">
    <location>
        <position position="1"/>
    </location>
</feature>
<evidence type="ECO:0000313" key="5">
    <source>
        <dbReference type="Proteomes" id="UP000663844"/>
    </source>
</evidence>
<dbReference type="CDD" id="cd05819">
    <property type="entry name" value="NHL"/>
    <property type="match status" value="1"/>
</dbReference>
<feature type="non-terminal residue" evidence="4">
    <location>
        <position position="173"/>
    </location>
</feature>
<evidence type="ECO:0000256" key="1">
    <source>
        <dbReference type="ARBA" id="ARBA00022729"/>
    </source>
</evidence>
<dbReference type="InterPro" id="IPR011042">
    <property type="entry name" value="6-blade_b-propeller_TolB-like"/>
</dbReference>
<protein>
    <submittedName>
        <fullName evidence="4">Uncharacterized protein</fullName>
    </submittedName>
</protein>
<sequence>YKQFGITVAGGNGQGENLNQLTDPLGIFIDNDKSVYIADQWNNRIVKWELNSNIGEIIVGRNEFGNQHNQLYCPTNIIFDKENNSFIISDYGNNQVIRYFDQNQTNQQILISNINCCGLTIDKNGFIYVSDYKNHEVRRWKEGDGKGNLVAGGNGKGDHLNQLNRPTHIFIDE</sequence>
<keyword evidence="3" id="KW-0325">Glycoprotein</keyword>
<dbReference type="Pfam" id="PF01436">
    <property type="entry name" value="NHL"/>
    <property type="match status" value="1"/>
</dbReference>